<sequence>MAFSAKSQQPDKSKVFAEDDEEIWKKVVSFQSVEGNSDNKNDTSENDDGGDRVGPLLSSLAERLREDWRSTDYWKRDTEPGASPPNAETYWKSLSASLSTHTKGRFAYSDAPTKAAGEVPASLPGDDALPEAFRAPEGKRHLEATTALLGLPRDRALQVTMGALRSVDTARGNSVAPTATKPTSETDGGSGNDNFSSLLGTRELLDKTLEYHHRQRSARLSVLTECLRLELDPSYPIRGIVQAEFLDPLDQAFQTSGSGGTSVARGLFKSLLIVACRPDPVASREAFEPAKHLTDATSNTGLASSASFRSVADHRFAEELFSKVVAQAKLERTQAMEALLALFYERIDGGISRADYALLLTAFFSSEGSREDRWQQLAGLVCAGCMGLWRAFEQEDSGDQWKAGHPFLAGLGDPSSECTAELEALALLVLEILSSAKPDSSERPQSLALLSYGLLVSLAAGNGGEPAALALTHGGPLSELLWGNGGSSDGSDPSRSLRECGEKLVTLASDEAGAFDCLAETMRRLAGEALSDTPSIVAHDSLYDWQFASSERASSKNPVLMLTDDAGGEATDAVAPAVGPALSTTISAAAKGVKRIPADVVAYTSIAREVLAASIATFSDSLLAIDRQDSCQNIGMLCQLAAIVFGNNEPLCSQFWESWECYLPLAAAGPANTLAFPMCRLLDASYNLAREYLAGFFQGKVPREEYLLAVAPFLGLLSALCHDPSIAESMVEMLPQAMIRMALVCSFCDAPADVDPLETRTGVLGSIERLTRVATSSMSCLERLRMALEDTESLAVSSMETEQGGHSFDGPRLLASILHDPKDHRIARSVLGIIANLLEGAPNEWAILMAGQFIDRRSGFRSTDSPTSRLVPFLSTKDEALSHSAILVLAELVGHLSPFVFCGSEALRDSSTILSFLQSLGAALLTAMTGLATTRISTASVETAEIVFQSFAGFLGGIRPVIRLHESPEVREGATQIRDWLVQTLATSNGLGEVLVYYATAPVSLGLVAKMEETITDQSIAEQVAKDDVSESAKKYGAWYSFSSNYKGQSSGIALSKSRVLEFLSGMTPGDFDLEGIQARGWVKDSNPNGVATLDAAWSSIRLLSEWASHVEDIAETHLETPLCTKQEFPLEGEANDIITKLSPQRLLCTAASMPILPYSDSRLSSLWQSLNLSAFDLLLPYLHHSTEGEQDPNLPLSIVLNLLNTCIAQATFTLPKAKMADSLLLRILVQSARFPSLLKDIVERGIRLAGEGDPKRLAETNKQDFLNAFLGLQILSCCVASAPTVADVVLNLKESSGLVDKLVEGALFAPGVLDLSGSQAIFSTEGSILRMRMAAGCASVLSTLWKNIRFLSQGTASDKEGSSLWKEVDRQSVFISKLVEFVSQYANTDNLDKRIDVSNETEFARVSTMSFMTSAFEIITNAHVYESSKEGQATSSTTDVLKKFSKCRRLIRAENYSMSVRSTKEIWEIAKDAGLKQQDPAALLSSFPAVSSTLQPNNFYRKENSFDLSSLAKWLKCIGGAEMDDDDYINDALDKASLLHHLTASESSLMEAWKHFLEIAIFNVYYSNGCVITGSNMQILKNMTLETLFSLNDNLASGAAAQTGSSTPFMSREICQMSSSLGDLFLFQLEIGAFDLLPLDELLKIATALSESMKSLQDVSCPRLTGESESNPLLQEYCTQHQTLLSCALVICGLIEKHECSRPDHGEQGDIYTSLCLTNCTFVRAFSQLCNKKNISAKTNTTIIRSCASLFTFLVIGYQSDHSSDSSYTNLLSKSFHEYEVLKLLMQYATYLSSFVEKNLSSSKNQIPSEEDRDILEAIKAVFNLLYAIADTNDPEIISTLYAVEFSQLAVRNPLFNLRGPSWSQQDQMQAQPRGYIFKRETVMISNEQSSIYVGSEDSVYEIWLASMQVLGACVRTSSHYLNKSGSNDLSTGFLEMAIEFLRVHRSPLLACLQSCVQPSKMTRLALREAKELLAMVAELCKRNVRKSFVSSNLDLCEEFIEHTKVVTTSLSKFLGAVGTSCELFATIEEYESTDQDRFDDLKSAPLSQLRLSLLSIGLPMAKQKAMRLSNFAASRLEKISQDDFQAATVVPDHFKSLCQKRVYESESERICRQSVSNEFSLDLVKASAECICQALSLVLRTHAMSKSFYVFSEADRAIDVMNLVEPGIVIGYRPNVGQIMLFGSSGFGSLRFGRVLSVDTFSRTWEVVVLRQEGNNDYSEVHDGRRETVQAVQLAGIEDRSARKPSTSLLSPAPDTMASFEKAPGFLTTGNYIMLLRWCHQQSTLLRGGEDASSEPPPYVRQIAEQASILLGADLVLHELTGSFEHKDPKEMAILDDQLFELFADGTALVENAKNDSDLENEEPSAVFSFQEGRLREVIDSSVWNGLQGQVLPFVKRAWKVRKETERKQKEKQISAGGSTFFSSGFRRTGKSSFRR</sequence>
<gene>
    <name evidence="2" type="ORF">PSNMU_V1.4_AUG-EV-PASAV3_0115890</name>
</gene>
<feature type="compositionally biased region" description="Basic and acidic residues" evidence="1">
    <location>
        <begin position="62"/>
        <end position="79"/>
    </location>
</feature>
<evidence type="ECO:0000313" key="2">
    <source>
        <dbReference type="EMBL" id="VEU44435.1"/>
    </source>
</evidence>
<evidence type="ECO:0000256" key="1">
    <source>
        <dbReference type="SAM" id="MobiDB-lite"/>
    </source>
</evidence>
<feature type="region of interest" description="Disordered" evidence="1">
    <location>
        <begin position="2408"/>
        <end position="2438"/>
    </location>
</feature>
<feature type="compositionally biased region" description="Low complexity" evidence="1">
    <location>
        <begin position="2419"/>
        <end position="2429"/>
    </location>
</feature>
<dbReference type="OrthoDB" id="49678at2759"/>
<organism evidence="2 3">
    <name type="scientific">Pseudo-nitzschia multistriata</name>
    <dbReference type="NCBI Taxonomy" id="183589"/>
    <lineage>
        <taxon>Eukaryota</taxon>
        <taxon>Sar</taxon>
        <taxon>Stramenopiles</taxon>
        <taxon>Ochrophyta</taxon>
        <taxon>Bacillariophyta</taxon>
        <taxon>Bacillariophyceae</taxon>
        <taxon>Bacillariophycidae</taxon>
        <taxon>Bacillariales</taxon>
        <taxon>Bacillariaceae</taxon>
        <taxon>Pseudo-nitzschia</taxon>
    </lineage>
</organism>
<feature type="region of interest" description="Disordered" evidence="1">
    <location>
        <begin position="29"/>
        <end position="89"/>
    </location>
</feature>
<name>A0A448ZQV3_9STRA</name>
<reference evidence="2 3" key="1">
    <citation type="submission" date="2019-01" db="EMBL/GenBank/DDBJ databases">
        <authorList>
            <person name="Ferrante I. M."/>
        </authorList>
    </citation>
    <scope>NUCLEOTIDE SEQUENCE [LARGE SCALE GENOMIC DNA]</scope>
    <source>
        <strain evidence="2 3">B856</strain>
    </source>
</reference>
<keyword evidence="3" id="KW-1185">Reference proteome</keyword>
<protein>
    <submittedName>
        <fullName evidence="2">Uncharacterized protein</fullName>
    </submittedName>
</protein>
<accession>A0A448ZQV3</accession>
<proteinExistence type="predicted"/>
<feature type="compositionally biased region" description="Polar residues" evidence="1">
    <location>
        <begin position="171"/>
        <end position="194"/>
    </location>
</feature>
<dbReference type="Proteomes" id="UP000291116">
    <property type="component" value="Unassembled WGS sequence"/>
</dbReference>
<dbReference type="EMBL" id="CAACVS010000647">
    <property type="protein sequence ID" value="VEU44435.1"/>
    <property type="molecule type" value="Genomic_DNA"/>
</dbReference>
<evidence type="ECO:0000313" key="3">
    <source>
        <dbReference type="Proteomes" id="UP000291116"/>
    </source>
</evidence>
<feature type="region of interest" description="Disordered" evidence="1">
    <location>
        <begin position="168"/>
        <end position="194"/>
    </location>
</feature>